<proteinExistence type="predicted"/>
<feature type="transmembrane region" description="Helical" evidence="1">
    <location>
        <begin position="81"/>
        <end position="100"/>
    </location>
</feature>
<name>A0AAD4F436_9PEZI</name>
<keyword evidence="1" id="KW-1133">Transmembrane helix</keyword>
<comment type="caution">
    <text evidence="2">The sequence shown here is derived from an EMBL/GenBank/DDBJ whole genome shotgun (WGS) entry which is preliminary data.</text>
</comment>
<sequence>MAKWILFETTDSVIEILWDVALAFFVVRLALLYASLVFGSVFSLILLLRYLLPSLASTFATHPPPPPPPLAASSGLVLTEHAQWLPLLTLAASAVWAKVVMARCEVPRVLGFRLAVGATAAAMVGVVEGWWGSSNGTVHVK</sequence>
<keyword evidence="1" id="KW-0472">Membrane</keyword>
<evidence type="ECO:0000256" key="1">
    <source>
        <dbReference type="SAM" id="Phobius"/>
    </source>
</evidence>
<protein>
    <submittedName>
        <fullName evidence="2">Uncharacterized protein</fullName>
    </submittedName>
</protein>
<gene>
    <name evidence="2" type="ORF">NEMBOFW57_002991</name>
</gene>
<evidence type="ECO:0000313" key="3">
    <source>
        <dbReference type="Proteomes" id="UP001197093"/>
    </source>
</evidence>
<dbReference type="Proteomes" id="UP001197093">
    <property type="component" value="Unassembled WGS sequence"/>
</dbReference>
<feature type="transmembrane region" description="Helical" evidence="1">
    <location>
        <begin position="112"/>
        <end position="131"/>
    </location>
</feature>
<keyword evidence="1" id="KW-0812">Transmembrane</keyword>
<dbReference type="EMBL" id="JAHCVI010000001">
    <property type="protein sequence ID" value="KAG7292946.1"/>
    <property type="molecule type" value="Genomic_DNA"/>
</dbReference>
<accession>A0AAD4F436</accession>
<organism evidence="2 3">
    <name type="scientific">Staphylotrichum longicolle</name>
    <dbReference type="NCBI Taxonomy" id="669026"/>
    <lineage>
        <taxon>Eukaryota</taxon>
        <taxon>Fungi</taxon>
        <taxon>Dikarya</taxon>
        <taxon>Ascomycota</taxon>
        <taxon>Pezizomycotina</taxon>
        <taxon>Sordariomycetes</taxon>
        <taxon>Sordariomycetidae</taxon>
        <taxon>Sordariales</taxon>
        <taxon>Chaetomiaceae</taxon>
        <taxon>Staphylotrichum</taxon>
    </lineage>
</organism>
<reference evidence="2" key="1">
    <citation type="submission" date="2023-02" db="EMBL/GenBank/DDBJ databases">
        <authorList>
            <person name="Palmer J.M."/>
        </authorList>
    </citation>
    <scope>NUCLEOTIDE SEQUENCE</scope>
    <source>
        <strain evidence="2">FW57</strain>
    </source>
</reference>
<evidence type="ECO:0000313" key="2">
    <source>
        <dbReference type="EMBL" id="KAG7292946.1"/>
    </source>
</evidence>
<keyword evidence="3" id="KW-1185">Reference proteome</keyword>
<dbReference type="AlphaFoldDB" id="A0AAD4F436"/>